<dbReference type="RefSeq" id="WP_187483135.1">
    <property type="nucleotide sequence ID" value="NZ_CP060695.1"/>
</dbReference>
<proteinExistence type="predicted"/>
<name>A0A7G9LCA4_9FLAO</name>
<sequence length="349" mass="41046">MDTNLNIPLVSVLMPVYNSEDYVGEAIESVLKQTYDNFEFLIVNDFSTDKSLDIILSYKDSRIKVLNMKQNSGISETLNFGLLKAKGKYIVRMDSDDISLPNRIKKQVEFLEKNKEHVICGSNYSIINSSNKVVLPEKHSIIKTGFLHSCCVAHPTVVIRKSILEKNKLFYSKDNEPAEDYHLWSLLIHKGKFYNIQENLLAYRVHQNQISQSKKTAQDKKSFSVKINYIKTFYKELTKEETLMLEKLLLYKKKMQDVDIKIFSDFVFNLKISNSKTNFFESKSFQNYISTLENTFLTNYFSKYERYSYADFLKYLKVVRKYKIKFNLKNSLNLFIKSAFFYKIKTDFL</sequence>
<feature type="domain" description="Glycosyltransferase 2-like" evidence="1">
    <location>
        <begin position="11"/>
        <end position="138"/>
    </location>
</feature>
<keyword evidence="3" id="KW-1185">Reference proteome</keyword>
<dbReference type="InterPro" id="IPR029044">
    <property type="entry name" value="Nucleotide-diphossugar_trans"/>
</dbReference>
<dbReference type="Pfam" id="PF00535">
    <property type="entry name" value="Glycos_transf_2"/>
    <property type="match status" value="1"/>
</dbReference>
<dbReference type="Gene3D" id="3.90.550.10">
    <property type="entry name" value="Spore Coat Polysaccharide Biosynthesis Protein SpsA, Chain A"/>
    <property type="match status" value="1"/>
</dbReference>
<keyword evidence="2" id="KW-0808">Transferase</keyword>
<dbReference type="SUPFAM" id="SSF53448">
    <property type="entry name" value="Nucleotide-diphospho-sugar transferases"/>
    <property type="match status" value="1"/>
</dbReference>
<organism evidence="2 3">
    <name type="scientific">Polaribacter pectinis</name>
    <dbReference type="NCBI Taxonomy" id="2738844"/>
    <lineage>
        <taxon>Bacteria</taxon>
        <taxon>Pseudomonadati</taxon>
        <taxon>Bacteroidota</taxon>
        <taxon>Flavobacteriia</taxon>
        <taxon>Flavobacteriales</taxon>
        <taxon>Flavobacteriaceae</taxon>
    </lineage>
</organism>
<dbReference type="InterPro" id="IPR001173">
    <property type="entry name" value="Glyco_trans_2-like"/>
</dbReference>
<accession>A0A7G9LCA4</accession>
<dbReference type="Proteomes" id="UP000515808">
    <property type="component" value="Chromosome"/>
</dbReference>
<dbReference type="PANTHER" id="PTHR22916">
    <property type="entry name" value="GLYCOSYLTRANSFERASE"/>
    <property type="match status" value="1"/>
</dbReference>
<dbReference type="KEGG" id="ppec:H9W90_03795"/>
<dbReference type="EMBL" id="CP060695">
    <property type="protein sequence ID" value="QNM86253.1"/>
    <property type="molecule type" value="Genomic_DNA"/>
</dbReference>
<evidence type="ECO:0000313" key="2">
    <source>
        <dbReference type="EMBL" id="QNM86253.1"/>
    </source>
</evidence>
<dbReference type="PANTHER" id="PTHR22916:SF3">
    <property type="entry name" value="UDP-GLCNAC:BETAGAL BETA-1,3-N-ACETYLGLUCOSAMINYLTRANSFERASE-LIKE PROTEIN 1"/>
    <property type="match status" value="1"/>
</dbReference>
<evidence type="ECO:0000259" key="1">
    <source>
        <dbReference type="Pfam" id="PF00535"/>
    </source>
</evidence>
<evidence type="ECO:0000313" key="3">
    <source>
        <dbReference type="Proteomes" id="UP000515808"/>
    </source>
</evidence>
<dbReference type="AlphaFoldDB" id="A0A7G9LCA4"/>
<gene>
    <name evidence="2" type="ORF">H9W90_03795</name>
</gene>
<protein>
    <submittedName>
        <fullName evidence="2">Glycosyltransferase family 2 protein</fullName>
    </submittedName>
</protein>
<dbReference type="CDD" id="cd00761">
    <property type="entry name" value="Glyco_tranf_GTA_type"/>
    <property type="match status" value="1"/>
</dbReference>
<reference evidence="2 3" key="1">
    <citation type="submission" date="2020-08" db="EMBL/GenBank/DDBJ databases">
        <title>Polaribacter sp. L12M9 isolated from gut of the Korean scallop.</title>
        <authorList>
            <person name="Jeong Y.S."/>
        </authorList>
    </citation>
    <scope>NUCLEOTIDE SEQUENCE [LARGE SCALE GENOMIC DNA]</scope>
    <source>
        <strain evidence="2 3">L12M9</strain>
    </source>
</reference>
<dbReference type="GO" id="GO:0016758">
    <property type="term" value="F:hexosyltransferase activity"/>
    <property type="evidence" value="ECO:0007669"/>
    <property type="project" value="UniProtKB-ARBA"/>
</dbReference>